<evidence type="ECO:0000313" key="2">
    <source>
        <dbReference type="Proteomes" id="UP000015523"/>
    </source>
</evidence>
<dbReference type="SUPFAM" id="SSF56059">
    <property type="entry name" value="Glutathione synthetase ATP-binding domain-like"/>
    <property type="match status" value="1"/>
</dbReference>
<dbReference type="OrthoDB" id="9765608at2"/>
<comment type="caution">
    <text evidence="1">The sequence shown here is derived from an EMBL/GenBank/DDBJ whole genome shotgun (WGS) entry which is preliminary data.</text>
</comment>
<dbReference type="PATRIC" id="fig|1346791.3.peg.3402"/>
<proteinExistence type="predicted"/>
<dbReference type="Proteomes" id="UP000015523">
    <property type="component" value="Unassembled WGS sequence"/>
</dbReference>
<sequence>MSKSLPGAIVLGLDSAIGLTIIRELGGHGVAVHGVGRGAGAIGAASRYCTSATERPKGAIADWLPGLIAATGARALLATSETDLMELAALPQTIDGCHILTPRSAQLEQVIDKGRTLAVAASVGLLVPQTWQPAEGDDFAARAADLLYPLVAKWARPPQAIALLEQAGLEWIKAEYVRTPDQLLALLERYRPIGRWPLIQQYCGGVGLGQMLYMEEGQATLRFQHRRLHEWPPEGGVSTLCQAEPLQRHRSQMASSEQLLRALRWDGPAMVEYRYEAESGRYWLMEVNGRFWGSLPLAWHCGACFAWESYRRVVLGERDPAPLPRGDLRARYMIPETKRLARLLLARDRIGDPFFRARPLADLAGYFLAFLDPRMRYYVFLWRDPGPWLRDMVQGFRKALRRERR</sequence>
<accession>T0IPT3</accession>
<reference evidence="1 2" key="1">
    <citation type="journal article" date="2013" name="Genome Announc.">
        <title>Draft Genome Sequence of Sphingobium ummariense Strain RL-3, a Hexachlorocyclohexane-Degrading Bacterium.</title>
        <authorList>
            <person name="Kohli P."/>
            <person name="Dua A."/>
            <person name="Sangwan N."/>
            <person name="Oldach P."/>
            <person name="Khurana J.P."/>
            <person name="Lal R."/>
        </authorList>
    </citation>
    <scope>NUCLEOTIDE SEQUENCE [LARGE SCALE GENOMIC DNA]</scope>
    <source>
        <strain evidence="1 2">RL-3</strain>
    </source>
</reference>
<protein>
    <recommendedName>
        <fullName evidence="3">ATP-grasp domain-containing protein</fullName>
    </recommendedName>
</protein>
<keyword evidence="2" id="KW-1185">Reference proteome</keyword>
<dbReference type="RefSeq" id="WP_021319164.1">
    <property type="nucleotide sequence ID" value="NZ_AUWY01000115.1"/>
</dbReference>
<gene>
    <name evidence="1" type="ORF">M529_17650</name>
</gene>
<organism evidence="1 2">
    <name type="scientific">Sphingobium ummariense RL-3</name>
    <dbReference type="NCBI Taxonomy" id="1346791"/>
    <lineage>
        <taxon>Bacteria</taxon>
        <taxon>Pseudomonadati</taxon>
        <taxon>Pseudomonadota</taxon>
        <taxon>Alphaproteobacteria</taxon>
        <taxon>Sphingomonadales</taxon>
        <taxon>Sphingomonadaceae</taxon>
        <taxon>Sphingobium</taxon>
    </lineage>
</organism>
<dbReference type="EMBL" id="AUWY01000115">
    <property type="protein sequence ID" value="EQB30855.1"/>
    <property type="molecule type" value="Genomic_DNA"/>
</dbReference>
<dbReference type="AlphaFoldDB" id="T0IPT3"/>
<dbReference type="STRING" id="1346791.M529_17650"/>
<name>T0IPT3_9SPHN</name>
<dbReference type="Gene3D" id="3.30.470.20">
    <property type="entry name" value="ATP-grasp fold, B domain"/>
    <property type="match status" value="1"/>
</dbReference>
<dbReference type="eggNOG" id="COG3919">
    <property type="taxonomic scope" value="Bacteria"/>
</dbReference>
<evidence type="ECO:0008006" key="3">
    <source>
        <dbReference type="Google" id="ProtNLM"/>
    </source>
</evidence>
<evidence type="ECO:0000313" key="1">
    <source>
        <dbReference type="EMBL" id="EQB30855.1"/>
    </source>
</evidence>